<feature type="domain" description="DDE Tnp4" evidence="5">
    <location>
        <begin position="342"/>
        <end position="442"/>
    </location>
</feature>
<evidence type="ECO:0000313" key="6">
    <source>
        <dbReference type="EMBL" id="KAF6175675.1"/>
    </source>
</evidence>
<comment type="cofactor">
    <cofactor evidence="1">
        <name>a divalent metal cation</name>
        <dbReference type="ChEBI" id="CHEBI:60240"/>
    </cofactor>
</comment>
<evidence type="ECO:0000259" key="4">
    <source>
        <dbReference type="Pfam" id="PF01693"/>
    </source>
</evidence>
<dbReference type="Pfam" id="PF01693">
    <property type="entry name" value="Cauli_VI"/>
    <property type="match status" value="1"/>
</dbReference>
<dbReference type="PANTHER" id="PTHR47481:SF10">
    <property type="entry name" value="COPIA-LIKE POLYPROTEIN_RETROTRANSPOSON"/>
    <property type="match status" value="1"/>
</dbReference>
<dbReference type="OrthoDB" id="2668416at2759"/>
<comment type="caution">
    <text evidence="6">The sequence shown here is derived from an EMBL/GenBank/DDBJ whole genome shotgun (WGS) entry which is preliminary data.</text>
</comment>
<evidence type="ECO:0000256" key="1">
    <source>
        <dbReference type="ARBA" id="ARBA00001968"/>
    </source>
</evidence>
<feature type="compositionally biased region" description="Basic and acidic residues" evidence="3">
    <location>
        <begin position="640"/>
        <end position="658"/>
    </location>
</feature>
<evidence type="ECO:0000256" key="2">
    <source>
        <dbReference type="ARBA" id="ARBA00022723"/>
    </source>
</evidence>
<evidence type="ECO:0000256" key="3">
    <source>
        <dbReference type="SAM" id="MobiDB-lite"/>
    </source>
</evidence>
<dbReference type="Proteomes" id="UP000541444">
    <property type="component" value="Unassembled WGS sequence"/>
</dbReference>
<dbReference type="EMBL" id="JACGCM010000155">
    <property type="protein sequence ID" value="KAF6175675.1"/>
    <property type="molecule type" value="Genomic_DNA"/>
</dbReference>
<dbReference type="Gene3D" id="3.40.970.10">
    <property type="entry name" value="Ribonuclease H1, N-terminal domain"/>
    <property type="match status" value="1"/>
</dbReference>
<dbReference type="PANTHER" id="PTHR47481">
    <property type="match status" value="1"/>
</dbReference>
<evidence type="ECO:0000313" key="7">
    <source>
        <dbReference type="Proteomes" id="UP000541444"/>
    </source>
</evidence>
<dbReference type="SUPFAM" id="SSF55658">
    <property type="entry name" value="L9 N-domain-like"/>
    <property type="match status" value="1"/>
</dbReference>
<dbReference type="InterPro" id="IPR009027">
    <property type="entry name" value="Ribosomal_bL9/RNase_H1_N"/>
</dbReference>
<feature type="compositionally biased region" description="Basic and acidic residues" evidence="3">
    <location>
        <begin position="665"/>
        <end position="676"/>
    </location>
</feature>
<dbReference type="Pfam" id="PF13359">
    <property type="entry name" value="DDE_Tnp_4"/>
    <property type="match status" value="1"/>
</dbReference>
<evidence type="ECO:0008006" key="8">
    <source>
        <dbReference type="Google" id="ProtNLM"/>
    </source>
</evidence>
<protein>
    <recommendedName>
        <fullName evidence="8">Transposase</fullName>
    </recommendedName>
</protein>
<name>A0A7J7P8A6_9MAGN</name>
<feature type="region of interest" description="Disordered" evidence="3">
    <location>
        <begin position="640"/>
        <end position="676"/>
    </location>
</feature>
<feature type="domain" description="Ribonuclease H1 N-terminal" evidence="4">
    <location>
        <begin position="485"/>
        <end position="525"/>
    </location>
</feature>
<dbReference type="Pfam" id="PF14223">
    <property type="entry name" value="Retrotran_gag_2"/>
    <property type="match status" value="1"/>
</dbReference>
<dbReference type="GO" id="GO:0046872">
    <property type="term" value="F:metal ion binding"/>
    <property type="evidence" value="ECO:0007669"/>
    <property type="project" value="UniProtKB-KW"/>
</dbReference>
<dbReference type="InterPro" id="IPR011320">
    <property type="entry name" value="RNase_H1_N"/>
</dbReference>
<proteinExistence type="predicted"/>
<keyword evidence="7" id="KW-1185">Reference proteome</keyword>
<dbReference type="InterPro" id="IPR037056">
    <property type="entry name" value="RNase_H1_N_sf"/>
</dbReference>
<keyword evidence="2" id="KW-0479">Metal-binding</keyword>
<evidence type="ECO:0000259" key="5">
    <source>
        <dbReference type="Pfam" id="PF13359"/>
    </source>
</evidence>
<reference evidence="6 7" key="1">
    <citation type="journal article" date="2020" name="IScience">
        <title>Genome Sequencing of the Endangered Kingdonia uniflora (Circaeasteraceae, Ranunculales) Reveals Potential Mechanisms of Evolutionary Specialization.</title>
        <authorList>
            <person name="Sun Y."/>
            <person name="Deng T."/>
            <person name="Zhang A."/>
            <person name="Moore M.J."/>
            <person name="Landis J.B."/>
            <person name="Lin N."/>
            <person name="Zhang H."/>
            <person name="Zhang X."/>
            <person name="Huang J."/>
            <person name="Zhang X."/>
            <person name="Sun H."/>
            <person name="Wang H."/>
        </authorList>
    </citation>
    <scope>NUCLEOTIDE SEQUENCE [LARGE SCALE GENOMIC DNA]</scope>
    <source>
        <strain evidence="6">TB1705</strain>
        <tissue evidence="6">Leaf</tissue>
    </source>
</reference>
<dbReference type="InterPro" id="IPR027806">
    <property type="entry name" value="HARBI1_dom"/>
</dbReference>
<accession>A0A7J7P8A6</accession>
<dbReference type="AlphaFoldDB" id="A0A7J7P8A6"/>
<organism evidence="6 7">
    <name type="scientific">Kingdonia uniflora</name>
    <dbReference type="NCBI Taxonomy" id="39325"/>
    <lineage>
        <taxon>Eukaryota</taxon>
        <taxon>Viridiplantae</taxon>
        <taxon>Streptophyta</taxon>
        <taxon>Embryophyta</taxon>
        <taxon>Tracheophyta</taxon>
        <taxon>Spermatophyta</taxon>
        <taxon>Magnoliopsida</taxon>
        <taxon>Ranunculales</taxon>
        <taxon>Circaeasteraceae</taxon>
        <taxon>Kingdonia</taxon>
    </lineage>
</organism>
<gene>
    <name evidence="6" type="ORF">GIB67_022677</name>
</gene>
<sequence>MINSTLSEEIFSHVVGLEISREVWKALGSTLAQHSKARELQLKHALQECKRGNSTIDEYLRTFKNICDSLGAIGCSVPDEDKSYWLLQGLGPNYESFITTMLAKPLIPSYQEAVASLKIYDLRTSSLHKSSMKSAYITQRGDASNDPDHPSDGIQGGIPHLNSIQSLNLSPNVPPVHQPCASITPLSSPPLPLPPPPPPVNDNQHGMTTRGKLGITKPSLKMDQYDDETLELEVVAAAAATAVNLVLLLVEATQYDRTPSVNRREHRNANFVGCHDTRFRHAQASTMRSLETISKYFHIVLKYVLRLGKDLIKHVTPDLSLANRNNHHAWANTYFKDCVRAVDGTFIPATVPLGDQPRYRTRKGDIKQNVLVACSFDMKITEIFVGWEGSAHESRILRAAVNDDMYLFTGPKDHYYLGDAGFPQAPSFLLPYRDLHDNLEYPNTEEEEHGEMPYEEIRALGGTEAYTNFRDQRVQTCGLNVMARYYLAFLGRVPGVYETWGETHPQVSSFRGAIHRIVNSRAEADRLFVAFVEKERHVQGGIALEEDKSLPVAEVEEAEDVEDLGGIAMRDVYKNLQCSKIGYPALDVAITNSISGRPRYSKSVGLFSENGASYIASHSFRLLELEDLTSNLIRRSNLTDDEKESKVEQMTRGDHGIEDELYMNGEDHTQGEIKLK</sequence>